<evidence type="ECO:0000313" key="2">
    <source>
        <dbReference type="Proteomes" id="UP000290536"/>
    </source>
</evidence>
<name>A0A410TB95_9CAUD</name>
<dbReference type="EMBL" id="MK376953">
    <property type="protein sequence ID" value="QAU06301.1"/>
    <property type="molecule type" value="Genomic_DNA"/>
</dbReference>
<accession>A0A410TB95</accession>
<dbReference type="RefSeq" id="YP_009843564.1">
    <property type="nucleotide sequence ID" value="NC_048749.1"/>
</dbReference>
<dbReference type="KEGG" id="vg:55613855"/>
<reference evidence="1 2" key="1">
    <citation type="submission" date="2019-01" db="EMBL/GenBank/DDBJ databases">
        <authorList>
            <person name="Mendiola A."/>
            <person name="Dhungana S."/>
            <person name="Koga A.P."/>
            <person name="Garlena R.A."/>
            <person name="Russell D.A."/>
            <person name="Pope W.H."/>
            <person name="Jacobs-Sera D."/>
            <person name="Hatfull G.F."/>
        </authorList>
    </citation>
    <scope>NUCLEOTIDE SEQUENCE [LARGE SCALE GENOMIC DNA]</scope>
</reference>
<gene>
    <name evidence="1" type="primary">67</name>
    <name evidence="1" type="ORF">SEA_RICKMORE_67</name>
</gene>
<dbReference type="GeneID" id="55613855"/>
<sequence>MPEKTTSVLYCPRCDRKYESKVGESYRKLMDRLIKHVRDQHPDHDPEWFDTFPTHV</sequence>
<dbReference type="Proteomes" id="UP000290536">
    <property type="component" value="Segment"/>
</dbReference>
<proteinExistence type="predicted"/>
<protein>
    <submittedName>
        <fullName evidence="1">Uncharacterized protein</fullName>
    </submittedName>
</protein>
<evidence type="ECO:0000313" key="1">
    <source>
        <dbReference type="EMBL" id="QAU06301.1"/>
    </source>
</evidence>
<organism evidence="1 2">
    <name type="scientific">Gordonia phage Rickmore</name>
    <dbReference type="NCBI Taxonomy" id="2507854"/>
    <lineage>
        <taxon>Viruses</taxon>
        <taxon>Duplodnaviria</taxon>
        <taxon>Heunggongvirae</taxon>
        <taxon>Uroviricota</taxon>
        <taxon>Caudoviricetes</taxon>
        <taxon>Deejayvirinae</taxon>
        <taxon>Kenoshavirus</taxon>
        <taxon>Kenoshavirus rickmore</taxon>
    </lineage>
</organism>
<keyword evidence="2" id="KW-1185">Reference proteome</keyword>